<dbReference type="EMBL" id="CAJVPY010069678">
    <property type="protein sequence ID" value="CAG8827440.1"/>
    <property type="molecule type" value="Genomic_DNA"/>
</dbReference>
<feature type="non-terminal residue" evidence="1">
    <location>
        <position position="52"/>
    </location>
</feature>
<reference evidence="1" key="1">
    <citation type="submission" date="2021-06" db="EMBL/GenBank/DDBJ databases">
        <authorList>
            <person name="Kallberg Y."/>
            <person name="Tangrot J."/>
            <person name="Rosling A."/>
        </authorList>
    </citation>
    <scope>NUCLEOTIDE SEQUENCE</scope>
    <source>
        <strain evidence="1">MA453B</strain>
    </source>
</reference>
<gene>
    <name evidence="1" type="ORF">DERYTH_LOCUS28294</name>
</gene>
<organism evidence="1 2">
    <name type="scientific">Dentiscutata erythropus</name>
    <dbReference type="NCBI Taxonomy" id="1348616"/>
    <lineage>
        <taxon>Eukaryota</taxon>
        <taxon>Fungi</taxon>
        <taxon>Fungi incertae sedis</taxon>
        <taxon>Mucoromycota</taxon>
        <taxon>Glomeromycotina</taxon>
        <taxon>Glomeromycetes</taxon>
        <taxon>Diversisporales</taxon>
        <taxon>Gigasporaceae</taxon>
        <taxon>Dentiscutata</taxon>
    </lineage>
</organism>
<keyword evidence="2" id="KW-1185">Reference proteome</keyword>
<comment type="caution">
    <text evidence="1">The sequence shown here is derived from an EMBL/GenBank/DDBJ whole genome shotgun (WGS) entry which is preliminary data.</text>
</comment>
<dbReference type="AlphaFoldDB" id="A0A9N9KGH1"/>
<dbReference type="InterPro" id="IPR043136">
    <property type="entry name" value="B30.2/SPRY_sf"/>
</dbReference>
<dbReference type="Proteomes" id="UP000789405">
    <property type="component" value="Unassembled WGS sequence"/>
</dbReference>
<proteinExistence type="predicted"/>
<dbReference type="OrthoDB" id="25503at2759"/>
<evidence type="ECO:0000313" key="2">
    <source>
        <dbReference type="Proteomes" id="UP000789405"/>
    </source>
</evidence>
<feature type="non-terminal residue" evidence="1">
    <location>
        <position position="1"/>
    </location>
</feature>
<sequence>PGVNDFDAAAIRANHSMPPRCGLFYFEINIINKGEDGIGFCKERSRLNRLPG</sequence>
<name>A0A9N9KGH1_9GLOM</name>
<accession>A0A9N9KGH1</accession>
<dbReference type="Gene3D" id="2.60.120.920">
    <property type="match status" value="1"/>
</dbReference>
<protein>
    <submittedName>
        <fullName evidence="1">24845_t:CDS:1</fullName>
    </submittedName>
</protein>
<evidence type="ECO:0000313" key="1">
    <source>
        <dbReference type="EMBL" id="CAG8827440.1"/>
    </source>
</evidence>